<dbReference type="InterPro" id="IPR051704">
    <property type="entry name" value="FAD_aromatic-hydroxylase"/>
</dbReference>
<dbReference type="EMBL" id="JAOQIO010000016">
    <property type="protein sequence ID" value="MCU6791944.1"/>
    <property type="molecule type" value="Genomic_DNA"/>
</dbReference>
<dbReference type="PANTHER" id="PTHR46865:SF2">
    <property type="entry name" value="MONOOXYGENASE"/>
    <property type="match status" value="1"/>
</dbReference>
<feature type="domain" description="FAD-binding" evidence="1">
    <location>
        <begin position="7"/>
        <end position="345"/>
    </location>
</feature>
<comment type="caution">
    <text evidence="2">The sequence shown here is derived from an EMBL/GenBank/DDBJ whole genome shotgun (WGS) entry which is preliminary data.</text>
</comment>
<evidence type="ECO:0000313" key="2">
    <source>
        <dbReference type="EMBL" id="MCU6791944.1"/>
    </source>
</evidence>
<sequence length="403" mass="44015">MFNKPKTVLISGASIAGPTLAFWLCKYGFDVTVVERSDTIRGGGYPIDVRGTAIDVVERMGILPQLQASHIHSKKITFVNPDGSVAGILLPEELTGGMEGRDIELPRGSLTESLFDLTKLQPVRYMFNDSISSLNDDGDGVDVTFKSGRRDRFDLVIGADGLHSNTRRLTFGEENQFSKYLGYCFNGFTIPNDIGLSHESVTYATPGRFAILSAVGDSDTLHAFLTFSSEEPPFTNYQDADRQRKLTAEMFADSGWIVPRLVEAMKESADLYYDIVSQIHMPHWTKGRIALVGDSAYAASFLSGQGSSVALVGAYILAGELATHEHHEEAFAAYEKIMRPFAEANQALAGSGGTFLLPRTCEELEARNQALAALQLPNQKSMPGDESGKVHSMLRLPDYAALL</sequence>
<reference evidence="2 3" key="1">
    <citation type="submission" date="2022-09" db="EMBL/GenBank/DDBJ databases">
        <authorList>
            <person name="Han X.L."/>
            <person name="Wang Q."/>
            <person name="Lu T."/>
        </authorList>
    </citation>
    <scope>NUCLEOTIDE SEQUENCE [LARGE SCALE GENOMIC DNA]</scope>
    <source>
        <strain evidence="2 3">WQ 127069</strain>
    </source>
</reference>
<keyword evidence="2" id="KW-0560">Oxidoreductase</keyword>
<dbReference type="Gene3D" id="3.30.9.10">
    <property type="entry name" value="D-Amino Acid Oxidase, subunit A, domain 2"/>
    <property type="match status" value="1"/>
</dbReference>
<dbReference type="InterPro" id="IPR002938">
    <property type="entry name" value="FAD-bd"/>
</dbReference>
<gene>
    <name evidence="2" type="ORF">OB236_07375</name>
</gene>
<keyword evidence="2" id="KW-0503">Monooxygenase</keyword>
<dbReference type="InterPro" id="IPR036188">
    <property type="entry name" value="FAD/NAD-bd_sf"/>
</dbReference>
<dbReference type="Gene3D" id="3.50.50.60">
    <property type="entry name" value="FAD/NAD(P)-binding domain"/>
    <property type="match status" value="1"/>
</dbReference>
<dbReference type="SUPFAM" id="SSF51905">
    <property type="entry name" value="FAD/NAD(P)-binding domain"/>
    <property type="match status" value="1"/>
</dbReference>
<protein>
    <submittedName>
        <fullName evidence="2">FAD-dependent monooxygenase</fullName>
    </submittedName>
</protein>
<organism evidence="2 3">
    <name type="scientific">Paenibacillus baimaensis</name>
    <dbReference type="NCBI Taxonomy" id="2982185"/>
    <lineage>
        <taxon>Bacteria</taxon>
        <taxon>Bacillati</taxon>
        <taxon>Bacillota</taxon>
        <taxon>Bacilli</taxon>
        <taxon>Bacillales</taxon>
        <taxon>Paenibacillaceae</taxon>
        <taxon>Paenibacillus</taxon>
    </lineage>
</organism>
<evidence type="ECO:0000259" key="1">
    <source>
        <dbReference type="Pfam" id="PF01494"/>
    </source>
</evidence>
<dbReference type="Pfam" id="PF01494">
    <property type="entry name" value="FAD_binding_3"/>
    <property type="match status" value="1"/>
</dbReference>
<keyword evidence="3" id="KW-1185">Reference proteome</keyword>
<proteinExistence type="predicted"/>
<dbReference type="PANTHER" id="PTHR46865">
    <property type="entry name" value="OXIDOREDUCTASE-RELATED"/>
    <property type="match status" value="1"/>
</dbReference>
<dbReference type="GO" id="GO:0004497">
    <property type="term" value="F:monooxygenase activity"/>
    <property type="evidence" value="ECO:0007669"/>
    <property type="project" value="UniProtKB-KW"/>
</dbReference>
<dbReference type="Proteomes" id="UP001652445">
    <property type="component" value="Unassembled WGS sequence"/>
</dbReference>
<dbReference type="PRINTS" id="PR00420">
    <property type="entry name" value="RNGMNOXGNASE"/>
</dbReference>
<dbReference type="RefSeq" id="WP_262683357.1">
    <property type="nucleotide sequence ID" value="NZ_JAOQIO010000016.1"/>
</dbReference>
<accession>A0ABT2UBC3</accession>
<evidence type="ECO:0000313" key="3">
    <source>
        <dbReference type="Proteomes" id="UP001652445"/>
    </source>
</evidence>
<name>A0ABT2UBC3_9BACL</name>